<comment type="caution">
    <text evidence="2">The sequence shown here is derived from an EMBL/GenBank/DDBJ whole genome shotgun (WGS) entry which is preliminary data.</text>
</comment>
<feature type="non-terminal residue" evidence="2">
    <location>
        <position position="58"/>
    </location>
</feature>
<dbReference type="AlphaFoldDB" id="A0A0F8WTP7"/>
<evidence type="ECO:0000256" key="1">
    <source>
        <dbReference type="SAM" id="MobiDB-lite"/>
    </source>
</evidence>
<proteinExistence type="predicted"/>
<sequence>MVRKDPIFEARTNVKVRIPSTITCHSGAMCLITSIPNPAAFKPPKERSRPGGSDIQVR</sequence>
<evidence type="ECO:0000313" key="3">
    <source>
        <dbReference type="Proteomes" id="UP000034947"/>
    </source>
</evidence>
<gene>
    <name evidence="2" type="ORF">AOCH_007325</name>
</gene>
<name>A0A0F8WTP7_9EURO</name>
<accession>A0A0F8WTP7</accession>
<evidence type="ECO:0000313" key="2">
    <source>
        <dbReference type="EMBL" id="KKK21010.1"/>
    </source>
</evidence>
<keyword evidence="3" id="KW-1185">Reference proteome</keyword>
<protein>
    <submittedName>
        <fullName evidence="2">Uncharacterized protein</fullName>
    </submittedName>
</protein>
<organism evidence="2 3">
    <name type="scientific">Aspergillus ochraceoroseus</name>
    <dbReference type="NCBI Taxonomy" id="138278"/>
    <lineage>
        <taxon>Eukaryota</taxon>
        <taxon>Fungi</taxon>
        <taxon>Dikarya</taxon>
        <taxon>Ascomycota</taxon>
        <taxon>Pezizomycotina</taxon>
        <taxon>Eurotiomycetes</taxon>
        <taxon>Eurotiomycetidae</taxon>
        <taxon>Eurotiales</taxon>
        <taxon>Aspergillaceae</taxon>
        <taxon>Aspergillus</taxon>
        <taxon>Aspergillus subgen. Nidulantes</taxon>
    </lineage>
</organism>
<reference evidence="2 3" key="1">
    <citation type="submission" date="2015-02" db="EMBL/GenBank/DDBJ databases">
        <title>Draft Genome Sequences of Two Closely-Related Aflatoxigenic Aspergillus Species Obtained from the Cote d'Ivoire.</title>
        <authorList>
            <person name="Moore G.G."/>
            <person name="Beltz S.B."/>
            <person name="Mack B.M."/>
        </authorList>
    </citation>
    <scope>NUCLEOTIDE SEQUENCE [LARGE SCALE GENOMIC DNA]</scope>
    <source>
        <strain evidence="2 3">SRRC1432</strain>
    </source>
</reference>
<dbReference type="EMBL" id="JYKN01001305">
    <property type="protein sequence ID" value="KKK21010.1"/>
    <property type="molecule type" value="Genomic_DNA"/>
</dbReference>
<dbReference type="Proteomes" id="UP000034947">
    <property type="component" value="Unassembled WGS sequence"/>
</dbReference>
<feature type="region of interest" description="Disordered" evidence="1">
    <location>
        <begin position="36"/>
        <end position="58"/>
    </location>
</feature>